<keyword evidence="2" id="KW-1185">Reference proteome</keyword>
<evidence type="ECO:0000313" key="1">
    <source>
        <dbReference type="EMBL" id="KAJ1166102.1"/>
    </source>
</evidence>
<reference evidence="1" key="1">
    <citation type="journal article" date="2022" name="bioRxiv">
        <title>Sequencing and chromosome-scale assembly of the giantPleurodeles waltlgenome.</title>
        <authorList>
            <person name="Brown T."/>
            <person name="Elewa A."/>
            <person name="Iarovenko S."/>
            <person name="Subramanian E."/>
            <person name="Araus A.J."/>
            <person name="Petzold A."/>
            <person name="Susuki M."/>
            <person name="Suzuki K.-i.T."/>
            <person name="Hayashi T."/>
            <person name="Toyoda A."/>
            <person name="Oliveira C."/>
            <person name="Osipova E."/>
            <person name="Leigh N.D."/>
            <person name="Simon A."/>
            <person name="Yun M.H."/>
        </authorList>
    </citation>
    <scope>NUCLEOTIDE SEQUENCE</scope>
    <source>
        <strain evidence="1">20211129_DDA</strain>
        <tissue evidence="1">Liver</tissue>
    </source>
</reference>
<gene>
    <name evidence="1" type="ORF">NDU88_006511</name>
</gene>
<sequence>MTRYGHPDMALLRPYRLLPSVAPSPTRSGDKRIASHLPRAARPWDQIGAIDGGQRCRDRGAIATGSFPDCNLWWHC</sequence>
<accession>A0AAV7SPR4</accession>
<feature type="non-terminal residue" evidence="1">
    <location>
        <position position="76"/>
    </location>
</feature>
<proteinExistence type="predicted"/>
<dbReference type="EMBL" id="JANPWB010000008">
    <property type="protein sequence ID" value="KAJ1166102.1"/>
    <property type="molecule type" value="Genomic_DNA"/>
</dbReference>
<name>A0AAV7SPR4_PLEWA</name>
<organism evidence="1 2">
    <name type="scientific">Pleurodeles waltl</name>
    <name type="common">Iberian ribbed newt</name>
    <dbReference type="NCBI Taxonomy" id="8319"/>
    <lineage>
        <taxon>Eukaryota</taxon>
        <taxon>Metazoa</taxon>
        <taxon>Chordata</taxon>
        <taxon>Craniata</taxon>
        <taxon>Vertebrata</taxon>
        <taxon>Euteleostomi</taxon>
        <taxon>Amphibia</taxon>
        <taxon>Batrachia</taxon>
        <taxon>Caudata</taxon>
        <taxon>Salamandroidea</taxon>
        <taxon>Salamandridae</taxon>
        <taxon>Pleurodelinae</taxon>
        <taxon>Pleurodeles</taxon>
    </lineage>
</organism>
<dbReference type="AlphaFoldDB" id="A0AAV7SPR4"/>
<dbReference type="Proteomes" id="UP001066276">
    <property type="component" value="Chromosome 4_2"/>
</dbReference>
<protein>
    <submittedName>
        <fullName evidence="1">Uncharacterized protein</fullName>
    </submittedName>
</protein>
<evidence type="ECO:0000313" key="2">
    <source>
        <dbReference type="Proteomes" id="UP001066276"/>
    </source>
</evidence>
<comment type="caution">
    <text evidence="1">The sequence shown here is derived from an EMBL/GenBank/DDBJ whole genome shotgun (WGS) entry which is preliminary data.</text>
</comment>